<dbReference type="EMBL" id="FNZZ01000007">
    <property type="protein sequence ID" value="SEL97423.1"/>
    <property type="molecule type" value="Genomic_DNA"/>
</dbReference>
<keyword evidence="1" id="KW-0378">Hydrolase</keyword>
<keyword evidence="1" id="KW-0347">Helicase</keyword>
<dbReference type="RefSeq" id="WP_093007817.1">
    <property type="nucleotide sequence ID" value="NZ_FNZZ01000007.1"/>
</dbReference>
<dbReference type="CDD" id="cd18785">
    <property type="entry name" value="SF2_C"/>
    <property type="match status" value="1"/>
</dbReference>
<keyword evidence="1" id="KW-0067">ATP-binding</keyword>
<dbReference type="SUPFAM" id="SSF52540">
    <property type="entry name" value="P-loop containing nucleoside triphosphate hydrolases"/>
    <property type="match status" value="1"/>
</dbReference>
<accession>A0A1H7UK78</accession>
<dbReference type="NCBIfam" id="NF038325">
    <property type="entry name" value="DISARM_DrmAS"/>
    <property type="match status" value="1"/>
</dbReference>
<evidence type="ECO:0000313" key="2">
    <source>
        <dbReference type="Proteomes" id="UP000199214"/>
    </source>
</evidence>
<proteinExistence type="predicted"/>
<keyword evidence="1" id="KW-0547">Nucleotide-binding</keyword>
<dbReference type="AlphaFoldDB" id="A0A1H7UK78"/>
<dbReference type="GO" id="GO:0004386">
    <property type="term" value="F:helicase activity"/>
    <property type="evidence" value="ECO:0007669"/>
    <property type="project" value="UniProtKB-KW"/>
</dbReference>
<dbReference type="STRING" id="1855283.SAMN05216382_3025"/>
<dbReference type="InterPro" id="IPR027417">
    <property type="entry name" value="P-loop_NTPase"/>
</dbReference>
<organism evidence="1 2">
    <name type="scientific">Sphingomonas palmae</name>
    <dbReference type="NCBI Taxonomy" id="1855283"/>
    <lineage>
        <taxon>Bacteria</taxon>
        <taxon>Pseudomonadati</taxon>
        <taxon>Pseudomonadota</taxon>
        <taxon>Alphaproteobacteria</taxon>
        <taxon>Sphingomonadales</taxon>
        <taxon>Sphingomonadaceae</taxon>
        <taxon>Sphingomonas</taxon>
    </lineage>
</organism>
<sequence length="1156" mass="123454">MTAAQGAAGVRAELVHRLRRNLIGPSEAEDADLATERLPPGEAPSRWYLSGFIAPSGELTPESAIPADASDDEIDPLLPELDEWNVAAAAGELDDAEAPASRRRYLPSAIGLSTMVDASVRALDVTVSWGDYVPEPPLPPELLGAGSDQRGEPVSWRRVPREITLTLALPHADAGIARTPLPGSGATARSGGGLELAVRARPFALTLADGSTREVQVVTVFIVNKRAEPPSAYRDLSYAYQIRLDLACASGFVPQGDLSRIARDDWDDQLADLHYRHTASYAAGLGCAAAHQADPDGAVRRIHTTHLPRAAVERTVPAPVPDATFGMDRLAALARDDAAGLHAALTPLVTAYTAWSATQADAATAPDIAGAAQRARTAATLIAAQEEARARIAAGIALVTQDPRVRTAFEIANRAVADATRARRPADTTPSWRPFQLAFILLNVSGMADPRHADREIADLLFFPTGGGKTEAYLGLAAFTIALRRLGAAGLLGAGVSVVMRYTLRLLTLDQLGRTAGLVCALELLRTGPDYLDANDRPLLGDWRIEIGLWVGSDASPNRLGRRGDKSEGTAVRRVRAYKSGRDSRAPAPIKSCPWCDTAFTADSFHCVPNADAPTNLELRCVNLHCAFTGDRALPIVTVDEAIYRRLPAFLIATVDKFAALPWVGEAGAFFGHVDRADANGFYGAGEPGVGRALDGGHQLAPPDLVIQDELHLISGPLGTVAGLYEAAIDALAARTVAGQRVRPKIVASTATVRRARDQIRALFDRAETRIFPPPGISVRDSFFALTRAESDADPARWYVGIAAAGRGPKLVFLQALVTLLGAAQGLADEGAGDTDAYLTALCYFNALRELGGARRIVEDEVANRLAHYGTRRRRNEPADHPFGDRTLAEPVELTSRVSTDQVAAAKRRLEARSGAEGAEPVDVALATNMISVGLDIDRLGLMLVQGQPKTAAEYIQATSRVGRNAARPGLVVVVLNVHRPRDRMHFEQFGHFHDTFYRSVEATSVTPWSPRALDRALAAVVVAIARHLDPALTPAGAVDALANALATRAAVVQHLVQRAPETIEGGRTQLTATIEAMLDDWIAIAADQTAAGGRFTYAERPHRLLHPPLDPVLQNLSPAQQRFQAGWSMRDVEPGVLLKPRSPMGERVSGAGDMS</sequence>
<name>A0A1H7UK78_9SPHN</name>
<dbReference type="OrthoDB" id="713315at2"/>
<gene>
    <name evidence="1" type="ORF">SAMN05216382_3025</name>
</gene>
<protein>
    <submittedName>
        <fullName evidence="1">Helicase conserved C-terminal domain-containing protein</fullName>
    </submittedName>
</protein>
<dbReference type="Gene3D" id="3.40.50.300">
    <property type="entry name" value="P-loop containing nucleotide triphosphate hydrolases"/>
    <property type="match status" value="1"/>
</dbReference>
<reference evidence="2" key="1">
    <citation type="submission" date="2016-10" db="EMBL/GenBank/DDBJ databases">
        <authorList>
            <person name="Varghese N."/>
            <person name="Submissions S."/>
        </authorList>
    </citation>
    <scope>NUCLEOTIDE SEQUENCE [LARGE SCALE GENOMIC DNA]</scope>
    <source>
        <strain evidence="2">JS21-1</strain>
    </source>
</reference>
<dbReference type="Proteomes" id="UP000199214">
    <property type="component" value="Unassembled WGS sequence"/>
</dbReference>
<keyword evidence="2" id="KW-1185">Reference proteome</keyword>
<evidence type="ECO:0000313" key="1">
    <source>
        <dbReference type="EMBL" id="SEL97423.1"/>
    </source>
</evidence>